<dbReference type="InterPro" id="IPR029044">
    <property type="entry name" value="Nucleotide-diphossugar_trans"/>
</dbReference>
<accession>A0A6M3M7I5</accession>
<sequence length="227" mass="26324">MIKISLLHPSFGRPKKAFEAYQEWKALAENRKEIEYLIGLDDTDPTTEEYRSIFSSRGEKFENEVFLIGSSRTIIQAVNQLAALSSICSELLVFVADDISPCPQWDIALLNVIKDKDKSQPMYIYVTDHMMPYGTWGNNMIINRVFYNKFGYFLYPEYDGVCCDNDLYEVAKRLDAIIQVPEIVFEHKHYIRGMATMDSTYLRHNNNEGRARNGKIYASRVARNFDL</sequence>
<organism evidence="1">
    <name type="scientific">viral metagenome</name>
    <dbReference type="NCBI Taxonomy" id="1070528"/>
    <lineage>
        <taxon>unclassified sequences</taxon>
        <taxon>metagenomes</taxon>
        <taxon>organismal metagenomes</taxon>
    </lineage>
</organism>
<dbReference type="AlphaFoldDB" id="A0A6M3M7I5"/>
<dbReference type="GO" id="GO:0016740">
    <property type="term" value="F:transferase activity"/>
    <property type="evidence" value="ECO:0007669"/>
    <property type="project" value="UniProtKB-KW"/>
</dbReference>
<name>A0A6M3M7I5_9ZZZZ</name>
<keyword evidence="1" id="KW-0808">Transferase</keyword>
<gene>
    <name evidence="1" type="ORF">MM171B00830_0004</name>
</gene>
<dbReference type="EMBL" id="MT143834">
    <property type="protein sequence ID" value="QJB03254.1"/>
    <property type="molecule type" value="Genomic_DNA"/>
</dbReference>
<dbReference type="SUPFAM" id="SSF53448">
    <property type="entry name" value="Nucleotide-diphospho-sugar transferases"/>
    <property type="match status" value="1"/>
</dbReference>
<protein>
    <submittedName>
        <fullName evidence="1">Putative glycosyltransferase</fullName>
    </submittedName>
</protein>
<reference evidence="1" key="1">
    <citation type="submission" date="2020-03" db="EMBL/GenBank/DDBJ databases">
        <title>The deep terrestrial virosphere.</title>
        <authorList>
            <person name="Holmfeldt K."/>
            <person name="Nilsson E."/>
            <person name="Simone D."/>
            <person name="Lopez-Fernandez M."/>
            <person name="Wu X."/>
            <person name="de Brujin I."/>
            <person name="Lundin D."/>
            <person name="Andersson A."/>
            <person name="Bertilsson S."/>
            <person name="Dopson M."/>
        </authorList>
    </citation>
    <scope>NUCLEOTIDE SEQUENCE</scope>
    <source>
        <strain evidence="1">MM171B00830</strain>
    </source>
</reference>
<evidence type="ECO:0000313" key="1">
    <source>
        <dbReference type="EMBL" id="QJB03254.1"/>
    </source>
</evidence>
<proteinExistence type="predicted"/>